<evidence type="ECO:0000313" key="1">
    <source>
        <dbReference type="EMBL" id="BDP40502.1"/>
    </source>
</evidence>
<protein>
    <submittedName>
        <fullName evidence="1">Uncharacterized protein</fullName>
    </submittedName>
</protein>
<dbReference type="Proteomes" id="UP001064971">
    <property type="component" value="Chromosome"/>
</dbReference>
<proteinExistence type="predicted"/>
<keyword evidence="2" id="KW-1185">Reference proteome</keyword>
<dbReference type="EMBL" id="AP026560">
    <property type="protein sequence ID" value="BDP40502.1"/>
    <property type="molecule type" value="Genomic_DNA"/>
</dbReference>
<sequence length="59" mass="6101">MKGGPTPGALPARFRGTFLLFGAAFGVPACGEFGRGDHPHPRYGREGAFLAAFGGPWAP</sequence>
<evidence type="ECO:0000313" key="2">
    <source>
        <dbReference type="Proteomes" id="UP001064971"/>
    </source>
</evidence>
<reference evidence="1" key="1">
    <citation type="submission" date="2022-07" db="EMBL/GenBank/DDBJ databases">
        <title>Complete Genome Sequence of the Radioresistant Bacterium Deinococcus aetherius ST0316, Isolated from the Air Dust collected in Lower Stratosphere above Japan.</title>
        <authorList>
            <person name="Satoh K."/>
            <person name="Hagiwara K."/>
            <person name="Katsumata K."/>
            <person name="Kubo A."/>
            <person name="Yokobori S."/>
            <person name="Yamagishi A."/>
            <person name="Oono Y."/>
            <person name="Narumi I."/>
        </authorList>
    </citation>
    <scope>NUCLEOTIDE SEQUENCE</scope>
    <source>
        <strain evidence="1">ST0316</strain>
    </source>
</reference>
<gene>
    <name evidence="1" type="ORF">DAETH_04710</name>
</gene>
<name>A0ABM8A9R4_9DEIO</name>
<accession>A0ABM8A9R4</accession>
<organism evidence="1 2">
    <name type="scientific">Deinococcus aetherius</name>
    <dbReference type="NCBI Taxonomy" id="200252"/>
    <lineage>
        <taxon>Bacteria</taxon>
        <taxon>Thermotogati</taxon>
        <taxon>Deinococcota</taxon>
        <taxon>Deinococci</taxon>
        <taxon>Deinococcales</taxon>
        <taxon>Deinococcaceae</taxon>
        <taxon>Deinococcus</taxon>
    </lineage>
</organism>